<dbReference type="InParanoid" id="M7Y1G3"/>
<dbReference type="PANTHER" id="PTHR32063:SF0">
    <property type="entry name" value="SWARMING MOTILITY PROTEIN SWRC"/>
    <property type="match status" value="1"/>
</dbReference>
<protein>
    <submittedName>
        <fullName evidence="2">RND multidrug efflux transporter</fullName>
    </submittedName>
</protein>
<feature type="transmembrane region" description="Helical" evidence="1">
    <location>
        <begin position="979"/>
        <end position="1005"/>
    </location>
</feature>
<dbReference type="InterPro" id="IPR027463">
    <property type="entry name" value="AcrB_DN_DC_subdom"/>
</dbReference>
<dbReference type="PANTHER" id="PTHR32063">
    <property type="match status" value="1"/>
</dbReference>
<gene>
    <name evidence="2" type="ORF">C943_03264</name>
</gene>
<dbReference type="Gene3D" id="3.30.2090.10">
    <property type="entry name" value="Multidrug efflux transporter AcrB TolC docking domain, DN and DC subdomains"/>
    <property type="match status" value="2"/>
</dbReference>
<dbReference type="EMBL" id="AMZY02000005">
    <property type="protein sequence ID" value="EMS34577.1"/>
    <property type="molecule type" value="Genomic_DNA"/>
</dbReference>
<dbReference type="GO" id="GO:0005886">
    <property type="term" value="C:plasma membrane"/>
    <property type="evidence" value="ECO:0007669"/>
    <property type="project" value="TreeGrafter"/>
</dbReference>
<dbReference type="STRING" id="1239962.C943_03264"/>
<keyword evidence="1" id="KW-0812">Transmembrane</keyword>
<evidence type="ECO:0000313" key="3">
    <source>
        <dbReference type="Proteomes" id="UP000010953"/>
    </source>
</evidence>
<dbReference type="SUPFAM" id="SSF82866">
    <property type="entry name" value="Multidrug efflux transporter AcrB transmembrane domain"/>
    <property type="match status" value="2"/>
</dbReference>
<dbReference type="RefSeq" id="WP_008624069.1">
    <property type="nucleotide sequence ID" value="NZ_AMZY02000005.1"/>
</dbReference>
<reference evidence="2" key="1">
    <citation type="submission" date="2013-01" db="EMBL/GenBank/DDBJ databases">
        <title>Genome assembly of Mariniradius saccharolyticus AK6.</title>
        <authorList>
            <person name="Vaidya B."/>
            <person name="Khatri I."/>
            <person name="Tanuku N.R.S."/>
            <person name="Subramanian S."/>
            <person name="Pinnaka A."/>
        </authorList>
    </citation>
    <scope>NUCLEOTIDE SEQUENCE [LARGE SCALE GENOMIC DNA]</scope>
    <source>
        <strain evidence="2">AK6</strain>
    </source>
</reference>
<dbReference type="eggNOG" id="COG0841">
    <property type="taxonomic scope" value="Bacteria"/>
</dbReference>
<name>M7Y1G3_9BACT</name>
<dbReference type="SUPFAM" id="SSF82714">
    <property type="entry name" value="Multidrug efflux transporter AcrB TolC docking domain, DN and DC subdomains"/>
    <property type="match status" value="2"/>
</dbReference>
<feature type="transmembrane region" description="Helical" evidence="1">
    <location>
        <begin position="951"/>
        <end position="973"/>
    </location>
</feature>
<feature type="transmembrane region" description="Helical" evidence="1">
    <location>
        <begin position="357"/>
        <end position="377"/>
    </location>
</feature>
<dbReference type="AlphaFoldDB" id="M7Y1G3"/>
<evidence type="ECO:0000256" key="1">
    <source>
        <dbReference type="SAM" id="Phobius"/>
    </source>
</evidence>
<dbReference type="Gene3D" id="3.30.70.1320">
    <property type="entry name" value="Multidrug efflux transporter AcrB pore domain like"/>
    <property type="match status" value="1"/>
</dbReference>
<dbReference type="GO" id="GO:0042910">
    <property type="term" value="F:xenobiotic transmembrane transporter activity"/>
    <property type="evidence" value="ECO:0007669"/>
    <property type="project" value="TreeGrafter"/>
</dbReference>
<keyword evidence="1" id="KW-0472">Membrane</keyword>
<dbReference type="SUPFAM" id="SSF82693">
    <property type="entry name" value="Multidrug efflux transporter AcrB pore domain, PN1, PN2, PC1 and PC2 subdomains"/>
    <property type="match status" value="2"/>
</dbReference>
<feature type="transmembrane region" description="Helical" evidence="1">
    <location>
        <begin position="12"/>
        <end position="34"/>
    </location>
</feature>
<feature type="transmembrane region" description="Helical" evidence="1">
    <location>
        <begin position="524"/>
        <end position="543"/>
    </location>
</feature>
<dbReference type="InterPro" id="IPR001036">
    <property type="entry name" value="Acrflvin-R"/>
</dbReference>
<feature type="transmembrane region" description="Helical" evidence="1">
    <location>
        <begin position="895"/>
        <end position="914"/>
    </location>
</feature>
<feature type="transmembrane region" description="Helical" evidence="1">
    <location>
        <begin position="383"/>
        <end position="404"/>
    </location>
</feature>
<dbReference type="Pfam" id="PF00873">
    <property type="entry name" value="ACR_tran"/>
    <property type="match status" value="1"/>
</dbReference>
<evidence type="ECO:0000313" key="2">
    <source>
        <dbReference type="EMBL" id="EMS34577.1"/>
    </source>
</evidence>
<dbReference type="PRINTS" id="PR00702">
    <property type="entry name" value="ACRIFLAVINRP"/>
</dbReference>
<sequence>MVRFLLQRPVGVLMTFIALMVFSVIVIRSLPVALLPPIDVPQILVKVQYPNASPEAIEQNVLAPIRESMLTMAGLENIESQAGSETGTIRLTFDFGTKMELAYIEANEKIDRLSNSLPQDLPRPQVLRINTNDIPVIRVQVIPKAGIDLAEISLLTENLLKKRLEQLEGVALVDINGKQEKIISVAPDLPVLRALNMTEENLIQAIRFGNEELPGISVEDGQFRFYLRLATRVSSPEDILGLPVRSKDGVTVDLSRVAKVQYETKEPLGFHLFGNQEALVITVHKQATAKMNDLVPQVYAAVDRFRGDYPQVDFDFSQDQSILLKAGISNLQGSLLFGGIFAFAVLFLFMGDYRTPIIIGLSLPISLLISFLVFYAAGISINIISLSGLALGLGMLIDNAIIVLDNIVQKRTEGISLFEACVQGVNEVMSALISSVLTTLAVFVPLVFLSGIAGALFLDQALAVTAILGVSLLVAFIFLPMLYLFFFKGKSQIINHLEGDSKIFIWIKKQYKKLYSPIFSHPKLSMAVFLLLIPVSLLLVKFVNVEGMPKVEKLDAVVTINWNEPIPASVNKSRTLDLLQNLEKTYSKAEADVGVRQFLLFDGEGSIQESNLYFLFEEATSKEAFLSAFRQNLQTQYPRAIVETMDAPNAFDQLFASDMPYFEVRWRDLVGKKPIPVGQMETWLKDFPVKDYSLGLGLQQEPSVVFELDAAKMALYGIAPESLMQKVRQLFGTYTITDIRQFGEITPITLRQDQKQVDELLTSNAVEGKDGQSYPLSQFIRINYQNHYKYVTADKGGLYQSVALESDNPTGHTNTIREWALDKNLGVAFVGQFFKDQETIRELTGILLVAVLLLYFILAAQFENFVQPMIIIFTLPLGIGGVWILLLLTGSSLNIMSAIGMVVMLGIMVNDAILKIDTINRLRQQYAADLDPTIALRKALDVAGEIRLKPILMTSLTTILALLPVIFSGGIGADLQRPLVYAVIGGLTIGTFTALYFVPLAYWFLAKRGR</sequence>
<keyword evidence="1" id="KW-1133">Transmembrane helix</keyword>
<comment type="caution">
    <text evidence="2">The sequence shown here is derived from an EMBL/GenBank/DDBJ whole genome shotgun (WGS) entry which is preliminary data.</text>
</comment>
<feature type="transmembrane region" description="Helical" evidence="1">
    <location>
        <begin position="869"/>
        <end position="889"/>
    </location>
</feature>
<keyword evidence="3" id="KW-1185">Reference proteome</keyword>
<dbReference type="OrthoDB" id="9798415at2"/>
<dbReference type="Gene3D" id="3.30.70.1440">
    <property type="entry name" value="Multidrug efflux transporter AcrB pore domain"/>
    <property type="match status" value="1"/>
</dbReference>
<feature type="transmembrane region" description="Helical" evidence="1">
    <location>
        <begin position="331"/>
        <end position="350"/>
    </location>
</feature>
<dbReference type="Gene3D" id="1.20.1640.10">
    <property type="entry name" value="Multidrug efflux transporter AcrB transmembrane domain"/>
    <property type="match status" value="2"/>
</dbReference>
<accession>M7Y1G3</accession>
<organism evidence="2 3">
    <name type="scientific">Mariniradius saccharolyticus AK6</name>
    <dbReference type="NCBI Taxonomy" id="1239962"/>
    <lineage>
        <taxon>Bacteria</taxon>
        <taxon>Pseudomonadati</taxon>
        <taxon>Bacteroidota</taxon>
        <taxon>Cytophagia</taxon>
        <taxon>Cytophagales</taxon>
        <taxon>Cyclobacteriaceae</taxon>
        <taxon>Mariniradius</taxon>
    </lineage>
</organism>
<proteinExistence type="predicted"/>
<feature type="transmembrane region" description="Helical" evidence="1">
    <location>
        <begin position="436"/>
        <end position="458"/>
    </location>
</feature>
<feature type="transmembrane region" description="Helical" evidence="1">
    <location>
        <begin position="843"/>
        <end position="862"/>
    </location>
</feature>
<dbReference type="Proteomes" id="UP000010953">
    <property type="component" value="Unassembled WGS sequence"/>
</dbReference>
<feature type="transmembrane region" description="Helical" evidence="1">
    <location>
        <begin position="464"/>
        <end position="486"/>
    </location>
</feature>
<dbReference type="Gene3D" id="3.30.70.1430">
    <property type="entry name" value="Multidrug efflux transporter AcrB pore domain"/>
    <property type="match status" value="2"/>
</dbReference>